<dbReference type="InterPro" id="IPR017441">
    <property type="entry name" value="Protein_kinase_ATP_BS"/>
</dbReference>
<dbReference type="InterPro" id="IPR051348">
    <property type="entry name" value="U-box_ubiquitin_ligases"/>
</dbReference>
<dbReference type="GO" id="GO:0004672">
    <property type="term" value="F:protein kinase activity"/>
    <property type="evidence" value="ECO:0007669"/>
    <property type="project" value="InterPro"/>
</dbReference>
<accession>A0A0D3JUD9</accession>
<dbReference type="InterPro" id="IPR011009">
    <property type="entry name" value="Kinase-like_dom_sf"/>
</dbReference>
<evidence type="ECO:0000313" key="8">
    <source>
        <dbReference type="Proteomes" id="UP000013827"/>
    </source>
</evidence>
<dbReference type="PROSITE" id="PS00107">
    <property type="entry name" value="PROTEIN_KINASE_ATP"/>
    <property type="match status" value="1"/>
</dbReference>
<dbReference type="EnsemblProtists" id="EOD27124">
    <property type="protein sequence ID" value="EOD27124"/>
    <property type="gene ID" value="EMIHUDRAFT_100296"/>
</dbReference>
<feature type="binding site" evidence="4">
    <location>
        <position position="315"/>
    </location>
    <ligand>
        <name>ATP</name>
        <dbReference type="ChEBI" id="CHEBI:30616"/>
    </ligand>
</feature>
<feature type="compositionally biased region" description="Pro residues" evidence="5">
    <location>
        <begin position="116"/>
        <end position="130"/>
    </location>
</feature>
<feature type="compositionally biased region" description="Low complexity" evidence="5">
    <location>
        <begin position="106"/>
        <end position="115"/>
    </location>
</feature>
<reference evidence="7" key="2">
    <citation type="submission" date="2024-10" db="UniProtKB">
        <authorList>
            <consortium name="EnsemblProtists"/>
        </authorList>
    </citation>
    <scope>IDENTIFICATION</scope>
</reference>
<dbReference type="HOGENOM" id="CLU_405153_0_0_1"/>
<evidence type="ECO:0000313" key="7">
    <source>
        <dbReference type="EnsemblProtists" id="EOD27124"/>
    </source>
</evidence>
<dbReference type="Gene3D" id="3.30.200.20">
    <property type="entry name" value="Phosphorylase Kinase, domain 1"/>
    <property type="match status" value="1"/>
</dbReference>
<feature type="compositionally biased region" description="Low complexity" evidence="5">
    <location>
        <begin position="582"/>
        <end position="598"/>
    </location>
</feature>
<dbReference type="Proteomes" id="UP000013827">
    <property type="component" value="Unassembled WGS sequence"/>
</dbReference>
<keyword evidence="2" id="KW-0833">Ubl conjugation pathway</keyword>
<dbReference type="OMA" id="REYRFAN"/>
<dbReference type="PANTHER" id="PTHR45647:SF139">
    <property type="entry name" value="OS02G0152300 PROTEIN"/>
    <property type="match status" value="1"/>
</dbReference>
<dbReference type="KEGG" id="ehx:EMIHUDRAFT_100296"/>
<dbReference type="PANTHER" id="PTHR45647">
    <property type="entry name" value="OS02G0152300 PROTEIN"/>
    <property type="match status" value="1"/>
</dbReference>
<keyword evidence="3 4" id="KW-0067">ATP-binding</keyword>
<evidence type="ECO:0000259" key="6">
    <source>
        <dbReference type="PROSITE" id="PS50011"/>
    </source>
</evidence>
<organism evidence="7 8">
    <name type="scientific">Emiliania huxleyi (strain CCMP1516)</name>
    <dbReference type="NCBI Taxonomy" id="280463"/>
    <lineage>
        <taxon>Eukaryota</taxon>
        <taxon>Haptista</taxon>
        <taxon>Haptophyta</taxon>
        <taxon>Prymnesiophyceae</taxon>
        <taxon>Isochrysidales</taxon>
        <taxon>Noelaerhabdaceae</taxon>
        <taxon>Emiliania</taxon>
    </lineage>
</organism>
<feature type="region of interest" description="Disordered" evidence="5">
    <location>
        <begin position="76"/>
        <end position="132"/>
    </location>
</feature>
<feature type="compositionally biased region" description="Basic residues" evidence="5">
    <location>
        <begin position="89"/>
        <end position="98"/>
    </location>
</feature>
<sequence>MPRAPSDAVSRMVTKCWPARRPAAVTATVCVSSLPEAEAHNSAPWEIQCVMRVVAAASSYSPREYRFANPPALLAEEEAEKEERAKESKKGKKKKKKSGGGEADNAAPGPSATAALPPPAPPPAPSPPPADAAAIAAADEALQQAVAAGSYERLASALEACSGLASLAVLAAARRARDKLKEARRRDSQRLRKAHGAAMGALKSLDTADSPSALRAGIAAARPHVGALPALAEEVSAAESKLETLSVASEPAAAEEAVARPVEIALSDLTAATDGFAEGKLIGSGGFSHVYEASADLHLSLAAPPQLRHLPLVVKRAKSGQSGGLSRAELEVKLLKAVSHPHLLPLLGYCLSPDGVCLLSPLMRGGSLEARLRLSDPDRAAQLRRLGMVEPPRPLTWQQRVRVACEATEALVYLHSKGIVHRDVKPDNILLDEKLTAVLADTGFAKDQRPDASVRCRSTALYMSTGYLCPSISKGGEYSSKTDGYAIGITLLVCLTSRSEVQLTDRCEDEFEEDWTDIDAVKLADVAAGWPVDAARAVKDLAQAGDGQKSLCHHSLRKRPTLPEALLTLRALLSGAQGGAGVEEAAPAPGDEAAAAAARTTGYEPSPLSVQVRGMRTGGDAQARIQGNMLLAFNTLMPRLDAVYASRSAAAPDGFEERINYWHRECGLPTELRSQLHSLRIWANAARHHDAARWRRDGPRSEGEASRLVAEVTEAIGAIEG</sequence>
<dbReference type="PROSITE" id="PS00108">
    <property type="entry name" value="PROTEIN_KINASE_ST"/>
    <property type="match status" value="1"/>
</dbReference>
<reference evidence="8" key="1">
    <citation type="journal article" date="2013" name="Nature">
        <title>Pan genome of the phytoplankton Emiliania underpins its global distribution.</title>
        <authorList>
            <person name="Read B.A."/>
            <person name="Kegel J."/>
            <person name="Klute M.J."/>
            <person name="Kuo A."/>
            <person name="Lefebvre S.C."/>
            <person name="Maumus F."/>
            <person name="Mayer C."/>
            <person name="Miller J."/>
            <person name="Monier A."/>
            <person name="Salamov A."/>
            <person name="Young J."/>
            <person name="Aguilar M."/>
            <person name="Claverie J.M."/>
            <person name="Frickenhaus S."/>
            <person name="Gonzalez K."/>
            <person name="Herman E.K."/>
            <person name="Lin Y.C."/>
            <person name="Napier J."/>
            <person name="Ogata H."/>
            <person name="Sarno A.F."/>
            <person name="Shmutz J."/>
            <person name="Schroeder D."/>
            <person name="de Vargas C."/>
            <person name="Verret F."/>
            <person name="von Dassow P."/>
            <person name="Valentin K."/>
            <person name="Van de Peer Y."/>
            <person name="Wheeler G."/>
            <person name="Dacks J.B."/>
            <person name="Delwiche C.F."/>
            <person name="Dyhrman S.T."/>
            <person name="Glockner G."/>
            <person name="John U."/>
            <person name="Richards T."/>
            <person name="Worden A.Z."/>
            <person name="Zhang X."/>
            <person name="Grigoriev I.V."/>
            <person name="Allen A.E."/>
            <person name="Bidle K."/>
            <person name="Borodovsky M."/>
            <person name="Bowler C."/>
            <person name="Brownlee C."/>
            <person name="Cock J.M."/>
            <person name="Elias M."/>
            <person name="Gladyshev V.N."/>
            <person name="Groth M."/>
            <person name="Guda C."/>
            <person name="Hadaegh A."/>
            <person name="Iglesias-Rodriguez M.D."/>
            <person name="Jenkins J."/>
            <person name="Jones B.M."/>
            <person name="Lawson T."/>
            <person name="Leese F."/>
            <person name="Lindquist E."/>
            <person name="Lobanov A."/>
            <person name="Lomsadze A."/>
            <person name="Malik S.B."/>
            <person name="Marsh M.E."/>
            <person name="Mackinder L."/>
            <person name="Mock T."/>
            <person name="Mueller-Roeber B."/>
            <person name="Pagarete A."/>
            <person name="Parker M."/>
            <person name="Probert I."/>
            <person name="Quesneville H."/>
            <person name="Raines C."/>
            <person name="Rensing S.A."/>
            <person name="Riano-Pachon D.M."/>
            <person name="Richier S."/>
            <person name="Rokitta S."/>
            <person name="Shiraiwa Y."/>
            <person name="Soanes D.M."/>
            <person name="van der Giezen M."/>
            <person name="Wahlund T.M."/>
            <person name="Williams B."/>
            <person name="Wilson W."/>
            <person name="Wolfe G."/>
            <person name="Wurch L.L."/>
        </authorList>
    </citation>
    <scope>NUCLEOTIDE SEQUENCE</scope>
</reference>
<dbReference type="eggNOG" id="ENOG502QQ92">
    <property type="taxonomic scope" value="Eukaryota"/>
</dbReference>
<evidence type="ECO:0000256" key="5">
    <source>
        <dbReference type="SAM" id="MobiDB-lite"/>
    </source>
</evidence>
<feature type="domain" description="Protein kinase" evidence="6">
    <location>
        <begin position="276"/>
        <end position="573"/>
    </location>
</feature>
<dbReference type="SMART" id="SM00220">
    <property type="entry name" value="S_TKc"/>
    <property type="match status" value="1"/>
</dbReference>
<dbReference type="GeneID" id="17272670"/>
<evidence type="ECO:0000256" key="4">
    <source>
        <dbReference type="PROSITE-ProRule" id="PRU10141"/>
    </source>
</evidence>
<evidence type="ECO:0000256" key="2">
    <source>
        <dbReference type="ARBA" id="ARBA00022786"/>
    </source>
</evidence>
<feature type="region of interest" description="Disordered" evidence="5">
    <location>
        <begin position="580"/>
        <end position="607"/>
    </location>
</feature>
<evidence type="ECO:0000256" key="1">
    <source>
        <dbReference type="ARBA" id="ARBA00022741"/>
    </source>
</evidence>
<dbReference type="Gene3D" id="1.10.510.10">
    <property type="entry name" value="Transferase(Phosphotransferase) domain 1"/>
    <property type="match status" value="1"/>
</dbReference>
<dbReference type="Pfam" id="PF00069">
    <property type="entry name" value="Pkinase"/>
    <property type="match status" value="1"/>
</dbReference>
<dbReference type="PaxDb" id="2903-EOD27124"/>
<name>A0A0D3JUD9_EMIH1</name>
<keyword evidence="8" id="KW-1185">Reference proteome</keyword>
<protein>
    <recommendedName>
        <fullName evidence="6">Protein kinase domain-containing protein</fullName>
    </recommendedName>
</protein>
<dbReference type="InterPro" id="IPR008271">
    <property type="entry name" value="Ser/Thr_kinase_AS"/>
</dbReference>
<dbReference type="InterPro" id="IPR000719">
    <property type="entry name" value="Prot_kinase_dom"/>
</dbReference>
<dbReference type="RefSeq" id="XP_005779553.1">
    <property type="nucleotide sequence ID" value="XM_005779496.1"/>
</dbReference>
<dbReference type="PROSITE" id="PS50011">
    <property type="entry name" value="PROTEIN_KINASE_DOM"/>
    <property type="match status" value="1"/>
</dbReference>
<dbReference type="SUPFAM" id="SSF56112">
    <property type="entry name" value="Protein kinase-like (PK-like)"/>
    <property type="match status" value="1"/>
</dbReference>
<keyword evidence="1 4" id="KW-0547">Nucleotide-binding</keyword>
<proteinExistence type="predicted"/>
<dbReference type="AlphaFoldDB" id="A0A0D3JUD9"/>
<dbReference type="GO" id="GO:0005524">
    <property type="term" value="F:ATP binding"/>
    <property type="evidence" value="ECO:0007669"/>
    <property type="project" value="UniProtKB-UniRule"/>
</dbReference>
<evidence type="ECO:0000256" key="3">
    <source>
        <dbReference type="ARBA" id="ARBA00022840"/>
    </source>
</evidence>
<dbReference type="STRING" id="2903.R1F1R8"/>